<dbReference type="EMBL" id="CP108264">
    <property type="protein sequence ID" value="WTU77842.1"/>
    <property type="molecule type" value="Genomic_DNA"/>
</dbReference>
<gene>
    <name evidence="2" type="ORF">OG327_33560</name>
</gene>
<name>A0AAU2K189_9ACTN</name>
<proteinExistence type="predicted"/>
<sequence>MRAAPHGPDLEAGTAGTHVTGHSGIPYGWNDAQPARIGVMPRGP</sequence>
<accession>A0AAU2K189</accession>
<dbReference type="AlphaFoldDB" id="A0AAU2K189"/>
<evidence type="ECO:0000256" key="1">
    <source>
        <dbReference type="SAM" id="MobiDB-lite"/>
    </source>
</evidence>
<feature type="region of interest" description="Disordered" evidence="1">
    <location>
        <begin position="1"/>
        <end position="44"/>
    </location>
</feature>
<organism evidence="2">
    <name type="scientific">Streptomyces sp. NBC_00049</name>
    <dbReference type="NCBI Taxonomy" id="2903617"/>
    <lineage>
        <taxon>Bacteria</taxon>
        <taxon>Bacillati</taxon>
        <taxon>Actinomycetota</taxon>
        <taxon>Actinomycetes</taxon>
        <taxon>Kitasatosporales</taxon>
        <taxon>Streptomycetaceae</taxon>
        <taxon>Streptomyces</taxon>
    </lineage>
</organism>
<reference evidence="2" key="1">
    <citation type="submission" date="2022-10" db="EMBL/GenBank/DDBJ databases">
        <title>The complete genomes of actinobacterial strains from the NBC collection.</title>
        <authorList>
            <person name="Joergensen T.S."/>
            <person name="Alvarez Arevalo M."/>
            <person name="Sterndorff E.B."/>
            <person name="Faurdal D."/>
            <person name="Vuksanovic O."/>
            <person name="Mourched A.-S."/>
            <person name="Charusanti P."/>
            <person name="Shaw S."/>
            <person name="Blin K."/>
            <person name="Weber T."/>
        </authorList>
    </citation>
    <scope>NUCLEOTIDE SEQUENCE</scope>
    <source>
        <strain evidence="2">NBC_00049</strain>
    </source>
</reference>
<protein>
    <submittedName>
        <fullName evidence="2">Uncharacterized protein</fullName>
    </submittedName>
</protein>
<evidence type="ECO:0000313" key="2">
    <source>
        <dbReference type="EMBL" id="WTU77842.1"/>
    </source>
</evidence>